<dbReference type="InterPro" id="IPR000008">
    <property type="entry name" value="C2_dom"/>
</dbReference>
<comment type="subcellular location">
    <subcellularLocation>
        <location evidence="1">Membrane</location>
        <topology evidence="1">Single-pass membrane protein</topology>
    </subcellularLocation>
</comment>
<evidence type="ECO:0000256" key="3">
    <source>
        <dbReference type="ARBA" id="ARBA00022737"/>
    </source>
</evidence>
<evidence type="ECO:0000313" key="8">
    <source>
        <dbReference type="EMBL" id="KAJ8288613.1"/>
    </source>
</evidence>
<evidence type="ECO:0000313" key="9">
    <source>
        <dbReference type="Proteomes" id="UP001152803"/>
    </source>
</evidence>
<dbReference type="Proteomes" id="UP001152803">
    <property type="component" value="Unassembled WGS sequence"/>
</dbReference>
<name>A0A9Q1I9B4_CONCO</name>
<organism evidence="8 9">
    <name type="scientific">Conger conger</name>
    <name type="common">Conger eel</name>
    <name type="synonym">Muraena conger</name>
    <dbReference type="NCBI Taxonomy" id="82655"/>
    <lineage>
        <taxon>Eukaryota</taxon>
        <taxon>Metazoa</taxon>
        <taxon>Chordata</taxon>
        <taxon>Craniata</taxon>
        <taxon>Vertebrata</taxon>
        <taxon>Euteleostomi</taxon>
        <taxon>Actinopterygii</taxon>
        <taxon>Neopterygii</taxon>
        <taxon>Teleostei</taxon>
        <taxon>Anguilliformes</taxon>
        <taxon>Congridae</taxon>
        <taxon>Conger</taxon>
    </lineage>
</organism>
<dbReference type="SUPFAM" id="SSF49562">
    <property type="entry name" value="C2 domain (Calcium/lipid-binding domain, CaLB)"/>
    <property type="match status" value="1"/>
</dbReference>
<evidence type="ECO:0000259" key="7">
    <source>
        <dbReference type="PROSITE" id="PS50004"/>
    </source>
</evidence>
<dbReference type="PANTHER" id="PTHR12546:SF57">
    <property type="entry name" value="OTOFERLIN B"/>
    <property type="match status" value="1"/>
</dbReference>
<feature type="domain" description="C2" evidence="7">
    <location>
        <begin position="140"/>
        <end position="265"/>
    </location>
</feature>
<keyword evidence="3" id="KW-0677">Repeat</keyword>
<dbReference type="Pfam" id="PF08150">
    <property type="entry name" value="FerB"/>
    <property type="match status" value="1"/>
</dbReference>
<protein>
    <recommendedName>
        <fullName evidence="7">C2 domain-containing protein</fullName>
    </recommendedName>
</protein>
<dbReference type="GO" id="GO:0007009">
    <property type="term" value="P:plasma membrane organization"/>
    <property type="evidence" value="ECO:0007669"/>
    <property type="project" value="TreeGrafter"/>
</dbReference>
<dbReference type="PANTHER" id="PTHR12546">
    <property type="entry name" value="FER-1-LIKE"/>
    <property type="match status" value="1"/>
</dbReference>
<dbReference type="EMBL" id="JAFJMO010000001">
    <property type="protein sequence ID" value="KAJ8288613.1"/>
    <property type="molecule type" value="Genomic_DNA"/>
</dbReference>
<dbReference type="SMART" id="SM01201">
    <property type="entry name" value="FerB"/>
    <property type="match status" value="1"/>
</dbReference>
<sequence length="365" mass="41031">MGQQAKIIRSQVKKNTVKEKLKLVQNFLQKLRFLADEPQHSIPDIYIWMMSNNKRIAYARVPSKDILFSLVDEESGKDCGKVQTLFLKLPGKKGFGSAGWTVQAKTELYLWLGLNKQRKDFLSGLPNGFEENKAAKGPGMLSSPPISLTYTMKQVFQLRVHMYQARSLFAADSTGLSDPFARVFFSTHSQVTEVLNETLCPTWDQLLVFDNVELYGEASELRDDPPIIVIEIYDQDTVGKAEFMGRTFAKPVTKMSDEDYGPPRFPPQLEYYQVYRGNCTAGDLLAAFELLQLGIGGRADLPPIDGPTDMDRGPILPVPMGIRPTLSKYRIEVRDLALQSDTHYHNKDNESSAVTDHLALTDEAT</sequence>
<gene>
    <name evidence="8" type="ORF">COCON_G00012720</name>
</gene>
<evidence type="ECO:0000256" key="6">
    <source>
        <dbReference type="SAM" id="MobiDB-lite"/>
    </source>
</evidence>
<dbReference type="InterPro" id="IPR037721">
    <property type="entry name" value="Ferlin"/>
</dbReference>
<evidence type="ECO:0000256" key="1">
    <source>
        <dbReference type="ARBA" id="ARBA00004167"/>
    </source>
</evidence>
<dbReference type="GO" id="GO:0048787">
    <property type="term" value="C:presynaptic active zone membrane"/>
    <property type="evidence" value="ECO:0007669"/>
    <property type="project" value="TreeGrafter"/>
</dbReference>
<dbReference type="GO" id="GO:0030672">
    <property type="term" value="C:synaptic vesicle membrane"/>
    <property type="evidence" value="ECO:0007669"/>
    <property type="project" value="TreeGrafter"/>
</dbReference>
<dbReference type="OrthoDB" id="270970at2759"/>
<keyword evidence="4" id="KW-1133">Transmembrane helix</keyword>
<dbReference type="GO" id="GO:0035612">
    <property type="term" value="F:AP-2 adaptor complex binding"/>
    <property type="evidence" value="ECO:0007669"/>
    <property type="project" value="TreeGrafter"/>
</dbReference>
<accession>A0A9Q1I9B4</accession>
<dbReference type="SMART" id="SM00239">
    <property type="entry name" value="C2"/>
    <property type="match status" value="1"/>
</dbReference>
<evidence type="ECO:0000256" key="5">
    <source>
        <dbReference type="ARBA" id="ARBA00023136"/>
    </source>
</evidence>
<dbReference type="AlphaFoldDB" id="A0A9Q1I9B4"/>
<dbReference type="InterPro" id="IPR012561">
    <property type="entry name" value="Ferlin_B-domain"/>
</dbReference>
<dbReference type="Gene3D" id="2.60.40.150">
    <property type="entry name" value="C2 domain"/>
    <property type="match status" value="1"/>
</dbReference>
<keyword evidence="9" id="KW-1185">Reference proteome</keyword>
<evidence type="ECO:0000256" key="4">
    <source>
        <dbReference type="ARBA" id="ARBA00022989"/>
    </source>
</evidence>
<dbReference type="PROSITE" id="PS50004">
    <property type="entry name" value="C2"/>
    <property type="match status" value="1"/>
</dbReference>
<feature type="region of interest" description="Disordered" evidence="6">
    <location>
        <begin position="342"/>
        <end position="365"/>
    </location>
</feature>
<dbReference type="Pfam" id="PF00168">
    <property type="entry name" value="C2"/>
    <property type="match status" value="1"/>
</dbReference>
<dbReference type="FunFam" id="2.60.40.150:FF:000089">
    <property type="entry name" value="otoferlin isoform X1"/>
    <property type="match status" value="1"/>
</dbReference>
<dbReference type="InterPro" id="IPR035892">
    <property type="entry name" value="C2_domain_sf"/>
</dbReference>
<proteinExistence type="predicted"/>
<keyword evidence="2" id="KW-0812">Transmembrane</keyword>
<dbReference type="CDD" id="cd04017">
    <property type="entry name" value="C2D_Ferlin"/>
    <property type="match status" value="1"/>
</dbReference>
<dbReference type="GO" id="GO:0016082">
    <property type="term" value="P:synaptic vesicle priming"/>
    <property type="evidence" value="ECO:0007669"/>
    <property type="project" value="TreeGrafter"/>
</dbReference>
<reference evidence="8" key="1">
    <citation type="journal article" date="2023" name="Science">
        <title>Genome structures resolve the early diversification of teleost fishes.</title>
        <authorList>
            <person name="Parey E."/>
            <person name="Louis A."/>
            <person name="Montfort J."/>
            <person name="Bouchez O."/>
            <person name="Roques C."/>
            <person name="Iampietro C."/>
            <person name="Lluch J."/>
            <person name="Castinel A."/>
            <person name="Donnadieu C."/>
            <person name="Desvignes T."/>
            <person name="Floi Bucao C."/>
            <person name="Jouanno E."/>
            <person name="Wen M."/>
            <person name="Mejri S."/>
            <person name="Dirks R."/>
            <person name="Jansen H."/>
            <person name="Henkel C."/>
            <person name="Chen W.J."/>
            <person name="Zahm M."/>
            <person name="Cabau C."/>
            <person name="Klopp C."/>
            <person name="Thompson A.W."/>
            <person name="Robinson-Rechavi M."/>
            <person name="Braasch I."/>
            <person name="Lecointre G."/>
            <person name="Bobe J."/>
            <person name="Postlethwait J.H."/>
            <person name="Berthelot C."/>
            <person name="Roest Crollius H."/>
            <person name="Guiguen Y."/>
        </authorList>
    </citation>
    <scope>NUCLEOTIDE SEQUENCE</scope>
    <source>
        <strain evidence="8">Concon-B</strain>
    </source>
</reference>
<comment type="caution">
    <text evidence="8">The sequence shown here is derived from an EMBL/GenBank/DDBJ whole genome shotgun (WGS) entry which is preliminary data.</text>
</comment>
<dbReference type="InterPro" id="IPR037723">
    <property type="entry name" value="C2D_Ferlin"/>
</dbReference>
<dbReference type="GO" id="GO:0005509">
    <property type="term" value="F:calcium ion binding"/>
    <property type="evidence" value="ECO:0007669"/>
    <property type="project" value="TreeGrafter"/>
</dbReference>
<evidence type="ECO:0000256" key="2">
    <source>
        <dbReference type="ARBA" id="ARBA00022692"/>
    </source>
</evidence>
<keyword evidence="5" id="KW-0472">Membrane</keyword>